<feature type="transmembrane region" description="Helical" evidence="7">
    <location>
        <begin position="60"/>
        <end position="80"/>
    </location>
</feature>
<evidence type="ECO:0000313" key="10">
    <source>
        <dbReference type="Proteomes" id="UP000602395"/>
    </source>
</evidence>
<feature type="domain" description="EamA" evidence="8">
    <location>
        <begin position="148"/>
        <end position="295"/>
    </location>
</feature>
<feature type="transmembrane region" description="Helical" evidence="7">
    <location>
        <begin position="86"/>
        <end position="107"/>
    </location>
</feature>
<evidence type="ECO:0000256" key="2">
    <source>
        <dbReference type="ARBA" id="ARBA00007362"/>
    </source>
</evidence>
<evidence type="ECO:0000256" key="4">
    <source>
        <dbReference type="ARBA" id="ARBA00022989"/>
    </source>
</evidence>
<feature type="transmembrane region" description="Helical" evidence="7">
    <location>
        <begin position="256"/>
        <end position="275"/>
    </location>
</feature>
<dbReference type="PANTHER" id="PTHR32322:SF9">
    <property type="entry name" value="AMINO-ACID METABOLITE EFFLUX PUMP-RELATED"/>
    <property type="match status" value="1"/>
</dbReference>
<dbReference type="Proteomes" id="UP000602395">
    <property type="component" value="Unassembled WGS sequence"/>
</dbReference>
<dbReference type="EMBL" id="JACWMS010000002">
    <property type="protein sequence ID" value="MBD1320747.1"/>
    <property type="molecule type" value="Genomic_DNA"/>
</dbReference>
<dbReference type="InterPro" id="IPR000620">
    <property type="entry name" value="EamA_dom"/>
</dbReference>
<keyword evidence="5 7" id="KW-0472">Membrane</keyword>
<organism evidence="9 10">
    <name type="scientific">Gordonia hankookensis</name>
    <dbReference type="NCBI Taxonomy" id="589403"/>
    <lineage>
        <taxon>Bacteria</taxon>
        <taxon>Bacillati</taxon>
        <taxon>Actinomycetota</taxon>
        <taxon>Actinomycetes</taxon>
        <taxon>Mycobacteriales</taxon>
        <taxon>Gordoniaceae</taxon>
        <taxon>Gordonia</taxon>
    </lineage>
</organism>
<comment type="caution">
    <text evidence="9">The sequence shown here is derived from an EMBL/GenBank/DDBJ whole genome shotgun (WGS) entry which is preliminary data.</text>
</comment>
<protein>
    <submittedName>
        <fullName evidence="9">EamA family transporter</fullName>
    </submittedName>
</protein>
<evidence type="ECO:0000259" key="8">
    <source>
        <dbReference type="Pfam" id="PF00892"/>
    </source>
</evidence>
<feature type="transmembrane region" description="Helical" evidence="7">
    <location>
        <begin position="281"/>
        <end position="300"/>
    </location>
</feature>
<sequence>MTSRDRLLGLGVIVLWGVNFIAIHLSLSHFPPFFCAALRFAVMAVPVVLFVRFPTVRVRWFLLYAVGFGILQFAFLFVAMNMGMPTGLASLVLQTSAPFTVLLGVLFLRERMSLLQVIGIAVAVAGIIVIGIDRSVHSSLGVAAIVPMLLTVLGGLGWAFGNIGSRLAQQRAPAPGARPDDPLRMTLWMSVVPPIPFFLMSLVFDGPTAGIESMTTLGSHSGLLALAGLAYTVVLGTVVGSGLWTHLMSRYPASRVAPLSLLVPVVGITAAWLFLGETPTVVEIIGAVTVIGGCAAGLLASPMANPAAPAAEPSAQRLGQSGPDPVDGGTGIRTDQRHVRERVYETACPVEGHRDARRLQSVGVGDALVAKRVEARDDHVRGREPGQVVGQ</sequence>
<keyword evidence="3 7" id="KW-0812">Transmembrane</keyword>
<proteinExistence type="inferred from homology"/>
<dbReference type="Pfam" id="PF00892">
    <property type="entry name" value="EamA"/>
    <property type="match status" value="2"/>
</dbReference>
<keyword evidence="4 7" id="KW-1133">Transmembrane helix</keyword>
<feature type="domain" description="EamA" evidence="8">
    <location>
        <begin position="7"/>
        <end position="130"/>
    </location>
</feature>
<dbReference type="InterPro" id="IPR037185">
    <property type="entry name" value="EmrE-like"/>
</dbReference>
<feature type="transmembrane region" description="Helical" evidence="7">
    <location>
        <begin position="33"/>
        <end position="53"/>
    </location>
</feature>
<gene>
    <name evidence="9" type="ORF">IDF66_14270</name>
</gene>
<evidence type="ECO:0000256" key="6">
    <source>
        <dbReference type="SAM" id="MobiDB-lite"/>
    </source>
</evidence>
<feature type="region of interest" description="Disordered" evidence="6">
    <location>
        <begin position="305"/>
        <end position="338"/>
    </location>
</feature>
<evidence type="ECO:0000256" key="3">
    <source>
        <dbReference type="ARBA" id="ARBA00022692"/>
    </source>
</evidence>
<feature type="transmembrane region" description="Helical" evidence="7">
    <location>
        <begin position="144"/>
        <end position="164"/>
    </location>
</feature>
<feature type="transmembrane region" description="Helical" evidence="7">
    <location>
        <begin position="7"/>
        <end position="27"/>
    </location>
</feature>
<dbReference type="PANTHER" id="PTHR32322">
    <property type="entry name" value="INNER MEMBRANE TRANSPORTER"/>
    <property type="match status" value="1"/>
</dbReference>
<dbReference type="InterPro" id="IPR050638">
    <property type="entry name" value="AA-Vitamin_Transporters"/>
</dbReference>
<comment type="subcellular location">
    <subcellularLocation>
        <location evidence="1">Membrane</location>
        <topology evidence="1">Multi-pass membrane protein</topology>
    </subcellularLocation>
</comment>
<dbReference type="SUPFAM" id="SSF103481">
    <property type="entry name" value="Multidrug resistance efflux transporter EmrE"/>
    <property type="match status" value="2"/>
</dbReference>
<evidence type="ECO:0000256" key="7">
    <source>
        <dbReference type="SAM" id="Phobius"/>
    </source>
</evidence>
<dbReference type="Gene3D" id="1.10.3730.20">
    <property type="match status" value="2"/>
</dbReference>
<evidence type="ECO:0000256" key="5">
    <source>
        <dbReference type="ARBA" id="ARBA00023136"/>
    </source>
</evidence>
<feature type="transmembrane region" description="Helical" evidence="7">
    <location>
        <begin position="224"/>
        <end position="244"/>
    </location>
</feature>
<reference evidence="9 10" key="1">
    <citation type="submission" date="2020-09" db="EMBL/GenBank/DDBJ databases">
        <title>Novel species in genus Gordonia.</title>
        <authorList>
            <person name="Zhang G."/>
        </authorList>
    </citation>
    <scope>NUCLEOTIDE SEQUENCE [LARGE SCALE GENOMIC DNA]</scope>
    <source>
        <strain evidence="9 10">ON-33</strain>
    </source>
</reference>
<evidence type="ECO:0000313" key="9">
    <source>
        <dbReference type="EMBL" id="MBD1320747.1"/>
    </source>
</evidence>
<accession>A0ABR7WFT7</accession>
<feature type="compositionally biased region" description="Low complexity" evidence="6">
    <location>
        <begin position="305"/>
        <end position="315"/>
    </location>
</feature>
<keyword evidence="10" id="KW-1185">Reference proteome</keyword>
<name>A0ABR7WFT7_9ACTN</name>
<feature type="transmembrane region" description="Helical" evidence="7">
    <location>
        <begin position="114"/>
        <end position="132"/>
    </location>
</feature>
<evidence type="ECO:0000256" key="1">
    <source>
        <dbReference type="ARBA" id="ARBA00004141"/>
    </source>
</evidence>
<comment type="similarity">
    <text evidence="2">Belongs to the EamA transporter family.</text>
</comment>
<feature type="transmembrane region" description="Helical" evidence="7">
    <location>
        <begin position="185"/>
        <end position="204"/>
    </location>
</feature>